<comment type="function">
    <text evidence="1">Efflux system for nickel and cobalt.</text>
</comment>
<keyword evidence="4 13" id="KW-0813">Transport</keyword>
<evidence type="ECO:0000313" key="15">
    <source>
        <dbReference type="Proteomes" id="UP000076400"/>
    </source>
</evidence>
<evidence type="ECO:0000256" key="1">
    <source>
        <dbReference type="ARBA" id="ARBA00002510"/>
    </source>
</evidence>
<keyword evidence="3" id="KW-0171">Cobalt transport</keyword>
<dbReference type="GO" id="GO:0010045">
    <property type="term" value="P:response to nickel cation"/>
    <property type="evidence" value="ECO:0007669"/>
    <property type="project" value="TreeGrafter"/>
</dbReference>
<evidence type="ECO:0000256" key="7">
    <source>
        <dbReference type="ARBA" id="ARBA00022692"/>
    </source>
</evidence>
<dbReference type="PANTHER" id="PTHR40659:SF1">
    <property type="entry name" value="NICKEL_COBALT EFFLUX SYSTEM RCNA"/>
    <property type="match status" value="1"/>
</dbReference>
<dbReference type="EMBL" id="LPXN01000152">
    <property type="protein sequence ID" value="KZD02773.1"/>
    <property type="molecule type" value="Genomic_DNA"/>
</dbReference>
<keyword evidence="7 13" id="KW-0812">Transmembrane</keyword>
<feature type="transmembrane region" description="Helical" evidence="13">
    <location>
        <begin position="211"/>
        <end position="232"/>
    </location>
</feature>
<keyword evidence="11 13" id="KW-0472">Membrane</keyword>
<dbReference type="GO" id="GO:0015099">
    <property type="term" value="F:nickel cation transmembrane transporter activity"/>
    <property type="evidence" value="ECO:0007669"/>
    <property type="project" value="UniProtKB-UniRule"/>
</dbReference>
<evidence type="ECO:0000256" key="6">
    <source>
        <dbReference type="ARBA" id="ARBA00022596"/>
    </source>
</evidence>
<evidence type="ECO:0000256" key="5">
    <source>
        <dbReference type="ARBA" id="ARBA00022475"/>
    </source>
</evidence>
<dbReference type="GO" id="GO:0046583">
    <property type="term" value="F:monoatomic cation efflux transmembrane transporter activity"/>
    <property type="evidence" value="ECO:0007669"/>
    <property type="project" value="TreeGrafter"/>
</dbReference>
<feature type="transmembrane region" description="Helical" evidence="13">
    <location>
        <begin position="111"/>
        <end position="134"/>
    </location>
</feature>
<feature type="transmembrane region" description="Helical" evidence="13">
    <location>
        <begin position="288"/>
        <end position="310"/>
    </location>
</feature>
<feature type="transmembrane region" description="Helical" evidence="13">
    <location>
        <begin position="154"/>
        <end position="172"/>
    </location>
</feature>
<keyword evidence="5" id="KW-1003">Cell membrane</keyword>
<evidence type="ECO:0000256" key="4">
    <source>
        <dbReference type="ARBA" id="ARBA00022448"/>
    </source>
</evidence>
<evidence type="ECO:0000256" key="13">
    <source>
        <dbReference type="RuleBase" id="RU362101"/>
    </source>
</evidence>
<dbReference type="GO" id="GO:0006824">
    <property type="term" value="P:cobalt ion transport"/>
    <property type="evidence" value="ECO:0007669"/>
    <property type="project" value="UniProtKB-KW"/>
</dbReference>
<keyword evidence="15" id="KW-1185">Reference proteome</keyword>
<keyword evidence="6" id="KW-0533">Nickel</keyword>
<dbReference type="STRING" id="580166.AUP43_13510"/>
<name>A0A154VN55_9PROT</name>
<dbReference type="GO" id="GO:0005886">
    <property type="term" value="C:plasma membrane"/>
    <property type="evidence" value="ECO:0007669"/>
    <property type="project" value="UniProtKB-SubCell"/>
</dbReference>
<dbReference type="PANTHER" id="PTHR40659">
    <property type="entry name" value="NICKEL/COBALT EFFLUX SYSTEM RCNA"/>
    <property type="match status" value="1"/>
</dbReference>
<dbReference type="Proteomes" id="UP000076400">
    <property type="component" value="Unassembled WGS sequence"/>
</dbReference>
<keyword evidence="12" id="KW-0170">Cobalt</keyword>
<dbReference type="RefSeq" id="WP_067559497.1">
    <property type="nucleotide sequence ID" value="NZ_LPXN01000152.1"/>
</dbReference>
<protein>
    <recommendedName>
        <fullName evidence="13">Nickel/cobalt efflux system</fullName>
    </recommendedName>
</protein>
<reference evidence="14 15" key="1">
    <citation type="submission" date="2015-12" db="EMBL/GenBank/DDBJ databases">
        <title>Genome sequence of Oceanibaculum pacificum MCCC 1A02656.</title>
        <authorList>
            <person name="Lu L."/>
            <person name="Lai Q."/>
            <person name="Shao Z."/>
            <person name="Qian P."/>
        </authorList>
    </citation>
    <scope>NUCLEOTIDE SEQUENCE [LARGE SCALE GENOMIC DNA]</scope>
    <source>
        <strain evidence="14 15">MCCC 1A02656</strain>
    </source>
</reference>
<evidence type="ECO:0000256" key="12">
    <source>
        <dbReference type="ARBA" id="ARBA00023285"/>
    </source>
</evidence>
<accession>A0A154VN55</accession>
<keyword evidence="10" id="KW-0921">Nickel transport</keyword>
<dbReference type="Pfam" id="PF03824">
    <property type="entry name" value="NicO"/>
    <property type="match status" value="2"/>
</dbReference>
<comment type="subcellular location">
    <subcellularLocation>
        <location evidence="2 13">Cell membrane</location>
        <topology evidence="2 13">Multi-pass membrane protein</topology>
    </subcellularLocation>
</comment>
<comment type="similarity">
    <text evidence="13">Belongs to the NiCoT transporter (TC 2.A.52) family.</text>
</comment>
<comment type="caution">
    <text evidence="14">The sequence shown here is derived from an EMBL/GenBank/DDBJ whole genome shotgun (WGS) entry which is preliminary data.</text>
</comment>
<feature type="transmembrane region" description="Helical" evidence="13">
    <location>
        <begin position="70"/>
        <end position="90"/>
    </location>
</feature>
<dbReference type="InterPro" id="IPR051224">
    <property type="entry name" value="NiCoT_RcnA"/>
</dbReference>
<proteinExistence type="inferred from homology"/>
<keyword evidence="8 13" id="KW-1133">Transmembrane helix</keyword>
<feature type="transmembrane region" description="Helical" evidence="13">
    <location>
        <begin position="238"/>
        <end position="267"/>
    </location>
</feature>
<dbReference type="AlphaFoldDB" id="A0A154VN55"/>
<gene>
    <name evidence="14" type="ORF">AUP43_13510</name>
</gene>
<dbReference type="GO" id="GO:0032025">
    <property type="term" value="P:response to cobalt ion"/>
    <property type="evidence" value="ECO:0007669"/>
    <property type="project" value="TreeGrafter"/>
</dbReference>
<evidence type="ECO:0000256" key="8">
    <source>
        <dbReference type="ARBA" id="ARBA00022989"/>
    </source>
</evidence>
<keyword evidence="9" id="KW-0406">Ion transport</keyword>
<sequence>MRGYLLAGLLLAVAVLIGGDSLAQSPLMAAGPAVEPGFFGRLLAQVARYQAELQRDMGGLVRAVKEGDSLAPAFLLIGFSFLYGIFHAIGPGHGKAVLSAYLVGHDSRLKSGIGLAFVSSFVQALSAILLVVVLAMLLGATRFAITEQVRVLEIVSYALVVALGLVLAVRAWRGDACCDHAHLPGHTHHHHHHDHAHHHPEPGRPRGIRRFWALVAAVGIRPCSGAVLVLLFTLANGLFLLGVASTFAMALGTAMTVALLGIASVYGRRLALSFGSGGSAVWQDRLHRGLGVLGSLAIVGFGMVFLLATLQRSFPL</sequence>
<evidence type="ECO:0000256" key="3">
    <source>
        <dbReference type="ARBA" id="ARBA00022426"/>
    </source>
</evidence>
<evidence type="ECO:0000256" key="2">
    <source>
        <dbReference type="ARBA" id="ARBA00004651"/>
    </source>
</evidence>
<organism evidence="14 15">
    <name type="scientific">Oceanibaculum pacificum</name>
    <dbReference type="NCBI Taxonomy" id="580166"/>
    <lineage>
        <taxon>Bacteria</taxon>
        <taxon>Pseudomonadati</taxon>
        <taxon>Pseudomonadota</taxon>
        <taxon>Alphaproteobacteria</taxon>
        <taxon>Rhodospirillales</taxon>
        <taxon>Oceanibaculaceae</taxon>
        <taxon>Oceanibaculum</taxon>
    </lineage>
</organism>
<evidence type="ECO:0000256" key="11">
    <source>
        <dbReference type="ARBA" id="ARBA00023136"/>
    </source>
</evidence>
<dbReference type="InterPro" id="IPR011541">
    <property type="entry name" value="Ni/Co_transpt_high_affinity"/>
</dbReference>
<dbReference type="OrthoDB" id="9812956at2"/>
<evidence type="ECO:0000256" key="9">
    <source>
        <dbReference type="ARBA" id="ARBA00023065"/>
    </source>
</evidence>
<evidence type="ECO:0000313" key="14">
    <source>
        <dbReference type="EMBL" id="KZD02773.1"/>
    </source>
</evidence>
<evidence type="ECO:0000256" key="10">
    <source>
        <dbReference type="ARBA" id="ARBA00023112"/>
    </source>
</evidence>